<dbReference type="SUPFAM" id="SSF51905">
    <property type="entry name" value="FAD/NAD(P)-binding domain"/>
    <property type="match status" value="1"/>
</dbReference>
<comment type="cofactor">
    <cofactor evidence="1">
        <name>Mg(2+)</name>
        <dbReference type="ChEBI" id="CHEBI:18420"/>
    </cofactor>
</comment>
<dbReference type="GO" id="GO:0070733">
    <property type="term" value="F:AMPylase activity"/>
    <property type="evidence" value="ECO:0007669"/>
    <property type="project" value="TreeGrafter"/>
</dbReference>
<keyword evidence="8" id="KW-0067">ATP-binding</keyword>
<feature type="transmembrane region" description="Helical" evidence="12">
    <location>
        <begin position="1075"/>
        <end position="1096"/>
    </location>
</feature>
<keyword evidence="5" id="KW-0548">Nucleotidyltransferase</keyword>
<dbReference type="Pfam" id="PF01569">
    <property type="entry name" value="PAP2"/>
    <property type="match status" value="1"/>
</dbReference>
<dbReference type="InterPro" id="IPR000172">
    <property type="entry name" value="GMC_OxRdtase_N"/>
</dbReference>
<feature type="transmembrane region" description="Helical" evidence="12">
    <location>
        <begin position="863"/>
        <end position="885"/>
    </location>
</feature>
<dbReference type="SUPFAM" id="SSF54373">
    <property type="entry name" value="FAD-linked reductases, C-terminal domain"/>
    <property type="match status" value="1"/>
</dbReference>
<evidence type="ECO:0000313" key="15">
    <source>
        <dbReference type="Proteomes" id="UP000481858"/>
    </source>
</evidence>
<dbReference type="InterPro" id="IPR036938">
    <property type="entry name" value="PAP2/HPO_sf"/>
</dbReference>
<evidence type="ECO:0000256" key="3">
    <source>
        <dbReference type="ARBA" id="ARBA00010790"/>
    </source>
</evidence>
<dbReference type="Pfam" id="PF02696">
    <property type="entry name" value="SelO"/>
    <property type="match status" value="1"/>
</dbReference>
<dbReference type="CDD" id="cd03390">
    <property type="entry name" value="PAP2_containing_1_like"/>
    <property type="match status" value="1"/>
</dbReference>
<feature type="transmembrane region" description="Helical" evidence="12">
    <location>
        <begin position="693"/>
        <end position="712"/>
    </location>
</feature>
<feature type="region of interest" description="Disordered" evidence="11">
    <location>
        <begin position="298"/>
        <end position="326"/>
    </location>
</feature>
<evidence type="ECO:0000313" key="14">
    <source>
        <dbReference type="EMBL" id="KAF2966161.1"/>
    </source>
</evidence>
<evidence type="ECO:0000256" key="1">
    <source>
        <dbReference type="ARBA" id="ARBA00001946"/>
    </source>
</evidence>
<feature type="transmembrane region" description="Helical" evidence="12">
    <location>
        <begin position="835"/>
        <end position="857"/>
    </location>
</feature>
<evidence type="ECO:0000256" key="11">
    <source>
        <dbReference type="SAM" id="MobiDB-lite"/>
    </source>
</evidence>
<dbReference type="SUPFAM" id="SSF48317">
    <property type="entry name" value="Acid phosphatase/Vanadium-dependent haloperoxidase"/>
    <property type="match status" value="1"/>
</dbReference>
<feature type="transmembrane region" description="Helical" evidence="12">
    <location>
        <begin position="804"/>
        <end position="823"/>
    </location>
</feature>
<feature type="region of interest" description="Disordered" evidence="11">
    <location>
        <begin position="925"/>
        <end position="949"/>
    </location>
</feature>
<name>A0A7C8IKU1_9PEZI</name>
<dbReference type="Pfam" id="PF05199">
    <property type="entry name" value="GMC_oxred_C"/>
    <property type="match status" value="1"/>
</dbReference>
<dbReference type="InterPro" id="IPR000326">
    <property type="entry name" value="PAP2/HPO"/>
</dbReference>
<dbReference type="EMBL" id="WUBL01000096">
    <property type="protein sequence ID" value="KAF2966161.1"/>
    <property type="molecule type" value="Genomic_DNA"/>
</dbReference>
<dbReference type="GO" id="GO:0046872">
    <property type="term" value="F:metal ion binding"/>
    <property type="evidence" value="ECO:0007669"/>
    <property type="project" value="UniProtKB-KW"/>
</dbReference>
<dbReference type="Pfam" id="PF00732">
    <property type="entry name" value="GMC_oxred_N"/>
    <property type="match status" value="1"/>
</dbReference>
<feature type="domain" description="Glucose-methanol-choline oxidoreductase N-terminal" evidence="13">
    <location>
        <begin position="1424"/>
        <end position="1438"/>
    </location>
</feature>
<dbReference type="HAMAP" id="MF_00692">
    <property type="entry name" value="SelO"/>
    <property type="match status" value="1"/>
</dbReference>
<feature type="transmembrane region" description="Helical" evidence="12">
    <location>
        <begin position="724"/>
        <end position="745"/>
    </location>
</feature>
<dbReference type="SMART" id="SM00014">
    <property type="entry name" value="acidPPc"/>
    <property type="match status" value="1"/>
</dbReference>
<keyword evidence="7" id="KW-0547">Nucleotide-binding</keyword>
<organism evidence="14 15">
    <name type="scientific">Xylaria multiplex</name>
    <dbReference type="NCBI Taxonomy" id="323545"/>
    <lineage>
        <taxon>Eukaryota</taxon>
        <taxon>Fungi</taxon>
        <taxon>Dikarya</taxon>
        <taxon>Ascomycota</taxon>
        <taxon>Pezizomycotina</taxon>
        <taxon>Sordariomycetes</taxon>
        <taxon>Xylariomycetidae</taxon>
        <taxon>Xylariales</taxon>
        <taxon>Xylariaceae</taxon>
        <taxon>Xylaria</taxon>
    </lineage>
</organism>
<dbReference type="Proteomes" id="UP000481858">
    <property type="component" value="Unassembled WGS sequence"/>
</dbReference>
<keyword evidence="15" id="KW-1185">Reference proteome</keyword>
<evidence type="ECO:0000256" key="6">
    <source>
        <dbReference type="ARBA" id="ARBA00022723"/>
    </source>
</evidence>
<evidence type="ECO:0000256" key="2">
    <source>
        <dbReference type="ARBA" id="ARBA00009747"/>
    </source>
</evidence>
<protein>
    <recommendedName>
        <fullName evidence="10">Selenoprotein O</fullName>
    </recommendedName>
</protein>
<evidence type="ECO:0000256" key="9">
    <source>
        <dbReference type="ARBA" id="ARBA00022842"/>
    </source>
</evidence>
<accession>A0A7C8IKU1</accession>
<dbReference type="Gene3D" id="3.50.50.60">
    <property type="entry name" value="FAD/NAD(P)-binding domain"/>
    <property type="match status" value="2"/>
</dbReference>
<proteinExistence type="inferred from homology"/>
<evidence type="ECO:0000256" key="7">
    <source>
        <dbReference type="ARBA" id="ARBA00022741"/>
    </source>
</evidence>
<reference evidence="14 15" key="1">
    <citation type="submission" date="2019-12" db="EMBL/GenBank/DDBJ databases">
        <title>Draft genome sequence of the ascomycete Xylaria multiplex DSM 110363.</title>
        <authorList>
            <person name="Buettner E."/>
            <person name="Kellner H."/>
        </authorList>
    </citation>
    <scope>NUCLEOTIDE SEQUENCE [LARGE SCALE GENOMIC DNA]</scope>
    <source>
        <strain evidence="14 15">DSM 110363</strain>
    </source>
</reference>
<dbReference type="Gene3D" id="1.20.144.10">
    <property type="entry name" value="Phosphatidic acid phosphatase type 2/haloperoxidase"/>
    <property type="match status" value="1"/>
</dbReference>
<dbReference type="GO" id="GO:0016614">
    <property type="term" value="F:oxidoreductase activity, acting on CH-OH group of donors"/>
    <property type="evidence" value="ECO:0007669"/>
    <property type="project" value="InterPro"/>
</dbReference>
<dbReference type="Gene3D" id="3.30.560.10">
    <property type="entry name" value="Glucose Oxidase, domain 3"/>
    <property type="match status" value="1"/>
</dbReference>
<dbReference type="InterPro" id="IPR036188">
    <property type="entry name" value="FAD/NAD-bd_sf"/>
</dbReference>
<dbReference type="OrthoDB" id="269227at2759"/>
<dbReference type="GO" id="GO:0005524">
    <property type="term" value="F:ATP binding"/>
    <property type="evidence" value="ECO:0007669"/>
    <property type="project" value="UniProtKB-KW"/>
</dbReference>
<keyword evidence="12" id="KW-1133">Transmembrane helix</keyword>
<gene>
    <name evidence="14" type="ORF">GQX73_g7404</name>
</gene>
<comment type="similarity">
    <text evidence="2">Belongs to the SELO family.</text>
</comment>
<evidence type="ECO:0000256" key="10">
    <source>
        <dbReference type="ARBA" id="ARBA00031547"/>
    </source>
</evidence>
<sequence>MLLSHIIPRNPARILRSTSRPLRRAQIQRAQRMASSTTNGATATAGVSINDIPKSWTYTSKLTPDALYPTPADSHKTPRGEIGPRTVRDALFTWVRPQTVKDPELLAVSPAAMRDLGIRLGDEKSADFVDTVAGNKIQGWDEEKLEGGYPWAQCYGGFQFGTWAGQLGDGRAISLFETTNPETGVRYELQLKGAGLTPYSRFADGKAVLRSSIREFVVSEALNALGIPTTRALSLTHLPHEKVRRETIEPGAIVARFAQTWLRIGNFDILRSRGDRKLIRQLATYLAEDVFGGWETLPARLEDPDKPTESPAPQRGVPSDKIEGPSESAENRFVRLYREVARRNALTVAKWQAYGFMNGVLNTDNTSVFGLSIDFGPFAFMDNFDPMYTPNHDDALLRYSYRNQPSIIWWNLVRLGESLGELMGAGEGVDGEKFVNEGIKEDEASDLIARAEKLISQTGEEYKAVFLDEYKKVMTARLGLKNFKESDFDQLFSELLDAMEALELDFNLFYRRLSSVKISELESEQARQDKASVFFYQDGVTGLGGEEEGRKRIGAWLGKWRQRVLEDWGDDSNVSEEMDAQRTEAMKKVNPSFIPRGWILDEIIRRVEKEGERDVLDRVMTMALHPFEDSWAGREFDGKAYDGDKEEEVYYLAFPIGTRVFPLDVQSNSAPTAVSVIPPSLAYPARPQMVSSWLIAAIAILFPTGVISLMQIEIRNFWDFNNALLGFCYALLTSAAFQSVVKAFIGGLRPNFYDICQPDTKNAIGKGNKTGMNGIGFRRDMWSKDVCTTDDEGRLRDAMQGFPSGHSTTMVAAMVYLTLYLNAKLKVFANYHTPLWKLVALVSPILGAVLLCGTLTIDNTHSWYDILGGTVIGTLMAFAAFRMVYPSIFDWRINHIPLNRNTPFDGQSRQDLVVTTRAGWQEFSVGETESTPAPNLGHDRPEGEDNTGASVPNRAALNLIIGLQPLDLTASTQVNRRKRHVPNIVEMVAWLIPGWALMRTSLCRNRRAGIQAPMQHLFAQWDIITPMVTRYSLARARSGWIFFQYVQGRSDAPLAEASLSKAYNLLIKMKPNTGVISHVLALALLISGGAVAAPAAEAAQATEYDYVVVGSGPGGGTLAVNLAQAGYSVFLIEAGDASTATGFGQYPPSITWDFFVNHYPEGDPRNNQYSHLTWKTPEGRYWVGRTGAPAGSKILGVYYPRGATLGGSSMINAMCTWLPSDSDWNYVYEITGDATWKAENMRNIFTKIEHNNYMAKGTAGHGYDGFFQTNMGAKLQAQRGPLNGNKVMAAYASDLKLSMSMNDLLQRDPNVLSTDRDTTSSIYGLVQHQYSNGGRYSSRDYIQAAQRNTSVPLTVSLNSLATRVLFDTTGSSKCSSSSAAVPRATGVEYLEGKSLYAADSRRTGSATGTKKTVTARREVIVSGGAFNSPQLLMLSGVGPADHLKQFNITVIKDLPGVGQNMMDNQEMPIVGSGSAGTGDAGVAMIRTSHPAYGNERDMFLMGGQGFLFRGFWPDNQTARLPADPPQPYGVSMVKGSSVNNKGWVKLRSANPQDTPEINFNHYAAGAEYDMAAMKDVIAWVRRIYTSIGIKPAEPPCTAGVDANGSCGAEDEDWLHKQTFGHHPTSTNRIGADNDTMAVLDSKFRVRGVAGLRVVDASSFARIPGVFPVVSTFLISQKASDEMIAEARAGTALPQC</sequence>
<keyword evidence="12" id="KW-0472">Membrane</keyword>
<dbReference type="PANTHER" id="PTHR32057">
    <property type="entry name" value="PROTEIN ADENYLYLTRANSFERASE SELO, MITOCHONDRIAL"/>
    <property type="match status" value="1"/>
</dbReference>
<dbReference type="PANTHER" id="PTHR32057:SF14">
    <property type="entry name" value="PROTEIN ADENYLYLTRANSFERASE SELO, MITOCHONDRIAL"/>
    <property type="match status" value="1"/>
</dbReference>
<keyword evidence="12" id="KW-0812">Transmembrane</keyword>
<comment type="similarity">
    <text evidence="3">Belongs to the GMC oxidoreductase family.</text>
</comment>
<evidence type="ECO:0000259" key="13">
    <source>
        <dbReference type="PROSITE" id="PS00624"/>
    </source>
</evidence>
<keyword evidence="4" id="KW-0808">Transferase</keyword>
<dbReference type="GO" id="GO:0050660">
    <property type="term" value="F:flavin adenine dinucleotide binding"/>
    <property type="evidence" value="ECO:0007669"/>
    <property type="project" value="InterPro"/>
</dbReference>
<keyword evidence="6" id="KW-0479">Metal-binding</keyword>
<evidence type="ECO:0000256" key="8">
    <source>
        <dbReference type="ARBA" id="ARBA00022840"/>
    </source>
</evidence>
<keyword evidence="9" id="KW-0460">Magnesium</keyword>
<evidence type="ECO:0000256" key="12">
    <source>
        <dbReference type="SAM" id="Phobius"/>
    </source>
</evidence>
<dbReference type="InterPro" id="IPR007867">
    <property type="entry name" value="GMC_OxRtase_C"/>
</dbReference>
<comment type="caution">
    <text evidence="14">The sequence shown here is derived from an EMBL/GenBank/DDBJ whole genome shotgun (WGS) entry which is preliminary data.</text>
</comment>
<dbReference type="GO" id="GO:0005739">
    <property type="term" value="C:mitochondrion"/>
    <property type="evidence" value="ECO:0007669"/>
    <property type="project" value="TreeGrafter"/>
</dbReference>
<dbReference type="InterPro" id="IPR003846">
    <property type="entry name" value="SelO"/>
</dbReference>
<dbReference type="InParanoid" id="A0A7C8IKU1"/>
<dbReference type="PROSITE" id="PS00624">
    <property type="entry name" value="GMC_OXRED_2"/>
    <property type="match status" value="1"/>
</dbReference>
<evidence type="ECO:0000256" key="4">
    <source>
        <dbReference type="ARBA" id="ARBA00022679"/>
    </source>
</evidence>
<evidence type="ECO:0000256" key="5">
    <source>
        <dbReference type="ARBA" id="ARBA00022695"/>
    </source>
</evidence>